<dbReference type="OMA" id="FEWYPHY"/>
<dbReference type="STRING" id="1283841.A0A084QF73"/>
<dbReference type="OrthoDB" id="5335812at2759"/>
<name>A0A084QF73_STAC4</name>
<proteinExistence type="predicted"/>
<sequence length="191" mass="21275">MSMPFHHPMQESQFDIFDWYPKFQACLQHFLDHGQHSKPVQAVAAFVNIRLPAQKGLAMASDGAAGSNRSSLSLQPSVIVVPYIRRLVATGFDSPAVLHGFFGDEWPQGIGAFHESERRNYLFASKSDNWLKVKNAYDMEDGQTIPFLRPLQNVTEKEIEAAETSWSEWLAVQDWMLGPRAPGAAGNADGV</sequence>
<dbReference type="InParanoid" id="A0A084QF73"/>
<evidence type="ECO:0000313" key="2">
    <source>
        <dbReference type="Proteomes" id="UP000028524"/>
    </source>
</evidence>
<keyword evidence="2" id="KW-1185">Reference proteome</keyword>
<dbReference type="AlphaFoldDB" id="A0A084QF73"/>
<organism evidence="1 2">
    <name type="scientific">Stachybotrys chlorohalonatus (strain IBT 40285)</name>
    <dbReference type="NCBI Taxonomy" id="1283841"/>
    <lineage>
        <taxon>Eukaryota</taxon>
        <taxon>Fungi</taxon>
        <taxon>Dikarya</taxon>
        <taxon>Ascomycota</taxon>
        <taxon>Pezizomycotina</taxon>
        <taxon>Sordariomycetes</taxon>
        <taxon>Hypocreomycetidae</taxon>
        <taxon>Hypocreales</taxon>
        <taxon>Stachybotryaceae</taxon>
        <taxon>Stachybotrys</taxon>
    </lineage>
</organism>
<accession>A0A084QF73</accession>
<evidence type="ECO:0008006" key="3">
    <source>
        <dbReference type="Google" id="ProtNLM"/>
    </source>
</evidence>
<dbReference type="Proteomes" id="UP000028524">
    <property type="component" value="Unassembled WGS sequence"/>
</dbReference>
<dbReference type="HOGENOM" id="CLU_079969_0_0_1"/>
<gene>
    <name evidence="1" type="ORF">S40285_05185</name>
</gene>
<dbReference type="PANTHER" id="PTHR42087:SF1">
    <property type="entry name" value="ILP IS AN APOPTOSIS INHIBITOR"/>
    <property type="match status" value="1"/>
</dbReference>
<dbReference type="PANTHER" id="PTHR42087">
    <property type="entry name" value="ILP IS AN APOPTOSIS INHIBITOR"/>
    <property type="match status" value="1"/>
</dbReference>
<protein>
    <recommendedName>
        <fullName evidence="3">Ilp is an apoptosis inhibitor</fullName>
    </recommendedName>
</protein>
<dbReference type="EMBL" id="KL660785">
    <property type="protein sequence ID" value="KFA62608.1"/>
    <property type="molecule type" value="Genomic_DNA"/>
</dbReference>
<reference evidence="1 2" key="1">
    <citation type="journal article" date="2014" name="BMC Genomics">
        <title>Comparative genome sequencing reveals chemotype-specific gene clusters in the toxigenic black mold Stachybotrys.</title>
        <authorList>
            <person name="Semeiks J."/>
            <person name="Borek D."/>
            <person name="Otwinowski Z."/>
            <person name="Grishin N.V."/>
        </authorList>
    </citation>
    <scope>NUCLEOTIDE SEQUENCE [LARGE SCALE GENOMIC DNA]</scope>
    <source>
        <strain evidence="1 2">IBT 40285</strain>
    </source>
</reference>
<dbReference type="InterPro" id="IPR053267">
    <property type="entry name" value="Verrucosidin_biosynth-assoc"/>
</dbReference>
<evidence type="ECO:0000313" key="1">
    <source>
        <dbReference type="EMBL" id="KFA62608.1"/>
    </source>
</evidence>